<evidence type="ECO:0000313" key="1">
    <source>
        <dbReference type="EMBL" id="ALI34929.1"/>
    </source>
</evidence>
<sequence>MTLLLSRKEKEELVIKLAREGKTTREIAKIVHISLKDIGEIIKKFTGESNSESNEAEKEKERLSKLSIYAQAFQLFREKKSLTEVVITLDLEADTVLYYYKDYLRLNHLHKLVNLYHSLVKDLPLFLHLFNRIKEEGLSREEIAYMIEIQSNIADKQETVVWLNKHISELGKEKQELEKDIIRLREIKMDLEQ</sequence>
<dbReference type="EMBL" id="CP012850">
    <property type="protein sequence ID" value="ALI34929.1"/>
    <property type="molecule type" value="Genomic_DNA"/>
</dbReference>
<dbReference type="OrthoDB" id="383552at2157"/>
<dbReference type="GeneID" id="60420860"/>
<evidence type="ECO:0000313" key="2">
    <source>
        <dbReference type="Proteomes" id="UP000058925"/>
    </source>
</evidence>
<keyword evidence="2" id="KW-1185">Reference proteome</keyword>
<dbReference type="AlphaFoldDB" id="A0A654LX53"/>
<protein>
    <submittedName>
        <fullName evidence="1">Uncharacterized protein</fullName>
    </submittedName>
</protein>
<organism evidence="1 2">
    <name type="scientific">Candidatus Nitrosocosmicus oleophilus</name>
    <dbReference type="NCBI Taxonomy" id="1353260"/>
    <lineage>
        <taxon>Archaea</taxon>
        <taxon>Nitrososphaerota</taxon>
        <taxon>Nitrososphaeria</taxon>
        <taxon>Nitrososphaerales</taxon>
        <taxon>Nitrososphaeraceae</taxon>
        <taxon>Candidatus Nitrosocosmicus</taxon>
    </lineage>
</organism>
<name>A0A654LX53_9ARCH</name>
<dbReference type="RefSeq" id="WP_196817498.1">
    <property type="nucleotide sequence ID" value="NZ_CP012850.1"/>
</dbReference>
<dbReference type="Proteomes" id="UP000058925">
    <property type="component" value="Chromosome"/>
</dbReference>
<dbReference type="KEGG" id="taa:NMY3_00720"/>
<reference evidence="2" key="1">
    <citation type="submission" date="2015-10" db="EMBL/GenBank/DDBJ databases">
        <title>Niche specialization of a soil ammonia-oxidizing archaeon, Candidatus Nitrosocosmicus oleophilus.</title>
        <authorList>
            <person name="Jung M.-Y."/>
            <person name="Rhee S.-K."/>
        </authorList>
    </citation>
    <scope>NUCLEOTIDE SEQUENCE [LARGE SCALE GENOMIC DNA]</scope>
    <source>
        <strain evidence="2">MY3</strain>
    </source>
</reference>
<proteinExistence type="predicted"/>
<gene>
    <name evidence="1" type="ORF">NMY3_00720</name>
</gene>
<accession>A0A654LX53</accession>